<gene>
    <name evidence="1" type="ORF">ACFSUF_19050</name>
</gene>
<accession>A0ABW5PI74</accession>
<organism evidence="1 2">
    <name type="scientific">Paenibacillus gansuensis</name>
    <dbReference type="NCBI Taxonomy" id="306542"/>
    <lineage>
        <taxon>Bacteria</taxon>
        <taxon>Bacillati</taxon>
        <taxon>Bacillota</taxon>
        <taxon>Bacilli</taxon>
        <taxon>Bacillales</taxon>
        <taxon>Paenibacillaceae</taxon>
        <taxon>Paenibacillus</taxon>
    </lineage>
</organism>
<sequence length="96" mass="10891">MLIPTELDGAKVIRHTSNSLENHFGVVGILNDNKELLDQIPITAMAICRYEGSKKYYLFSCDLNWEVIGDFDFDTLEDAVVSAKLSHNVNEDEWIT</sequence>
<evidence type="ECO:0000313" key="1">
    <source>
        <dbReference type="EMBL" id="MFD2614515.1"/>
    </source>
</evidence>
<reference evidence="2" key="1">
    <citation type="journal article" date="2019" name="Int. J. Syst. Evol. Microbiol.">
        <title>The Global Catalogue of Microorganisms (GCM) 10K type strain sequencing project: providing services to taxonomists for standard genome sequencing and annotation.</title>
        <authorList>
            <consortium name="The Broad Institute Genomics Platform"/>
            <consortium name="The Broad Institute Genome Sequencing Center for Infectious Disease"/>
            <person name="Wu L."/>
            <person name="Ma J."/>
        </authorList>
    </citation>
    <scope>NUCLEOTIDE SEQUENCE [LARGE SCALE GENOMIC DNA]</scope>
    <source>
        <strain evidence="2">KCTC 3950</strain>
    </source>
</reference>
<dbReference type="EMBL" id="JBHUME010000012">
    <property type="protein sequence ID" value="MFD2614515.1"/>
    <property type="molecule type" value="Genomic_DNA"/>
</dbReference>
<evidence type="ECO:0008006" key="3">
    <source>
        <dbReference type="Google" id="ProtNLM"/>
    </source>
</evidence>
<evidence type="ECO:0000313" key="2">
    <source>
        <dbReference type="Proteomes" id="UP001597541"/>
    </source>
</evidence>
<comment type="caution">
    <text evidence="1">The sequence shown here is derived from an EMBL/GenBank/DDBJ whole genome shotgun (WGS) entry which is preliminary data.</text>
</comment>
<proteinExistence type="predicted"/>
<dbReference type="RefSeq" id="WP_377605458.1">
    <property type="nucleotide sequence ID" value="NZ_JBHUME010000012.1"/>
</dbReference>
<name>A0ABW5PI74_9BACL</name>
<protein>
    <recommendedName>
        <fullName evidence="3">Integron gene cassette protein</fullName>
    </recommendedName>
</protein>
<keyword evidence="2" id="KW-1185">Reference proteome</keyword>
<dbReference type="Proteomes" id="UP001597541">
    <property type="component" value="Unassembled WGS sequence"/>
</dbReference>